<dbReference type="Pfam" id="PF02754">
    <property type="entry name" value="CCG"/>
    <property type="match status" value="2"/>
</dbReference>
<evidence type="ECO:0000256" key="9">
    <source>
        <dbReference type="ARBA" id="ARBA00023014"/>
    </source>
</evidence>
<evidence type="ECO:0000256" key="7">
    <source>
        <dbReference type="ARBA" id="ARBA00023002"/>
    </source>
</evidence>
<dbReference type="Gene3D" id="3.30.43.10">
    <property type="entry name" value="Uridine Diphospho-n-acetylenolpyruvylglucosamine Reductase, domain 2"/>
    <property type="match status" value="1"/>
</dbReference>
<dbReference type="OrthoDB" id="8522822at2"/>
<evidence type="ECO:0000256" key="8">
    <source>
        <dbReference type="ARBA" id="ARBA00023004"/>
    </source>
</evidence>
<feature type="domain" description="FAD-binding PCMH-type" evidence="13">
    <location>
        <begin position="66"/>
        <end position="295"/>
    </location>
</feature>
<dbReference type="SUPFAM" id="SSF56176">
    <property type="entry name" value="FAD-binding/transporter-associated domain-like"/>
    <property type="match status" value="1"/>
</dbReference>
<feature type="domain" description="4Fe-4S ferredoxin-type" evidence="12">
    <location>
        <begin position="563"/>
        <end position="592"/>
    </location>
</feature>
<dbReference type="GO" id="GO:0071949">
    <property type="term" value="F:FAD binding"/>
    <property type="evidence" value="ECO:0007669"/>
    <property type="project" value="InterPro"/>
</dbReference>
<dbReference type="InterPro" id="IPR009051">
    <property type="entry name" value="Helical_ferredxn"/>
</dbReference>
<dbReference type="SUPFAM" id="SSF55103">
    <property type="entry name" value="FAD-linked oxidases, C-terminal domain"/>
    <property type="match status" value="1"/>
</dbReference>
<dbReference type="RefSeq" id="WP_133198080.1">
    <property type="nucleotide sequence ID" value="NZ_JBHUCW010000003.1"/>
</dbReference>
<dbReference type="Gene3D" id="1.10.1060.10">
    <property type="entry name" value="Alpha-helical ferredoxin"/>
    <property type="match status" value="1"/>
</dbReference>
<dbReference type="EC" id="1.1.2.4" evidence="10"/>
<dbReference type="InterPro" id="IPR004017">
    <property type="entry name" value="Cys_rich_dom"/>
</dbReference>
<dbReference type="PANTHER" id="PTHR11748">
    <property type="entry name" value="D-LACTATE DEHYDROGENASE"/>
    <property type="match status" value="1"/>
</dbReference>
<accession>A0A4R5M2Y9</accession>
<comment type="cofactor">
    <cofactor evidence="1">
        <name>FAD</name>
        <dbReference type="ChEBI" id="CHEBI:57692"/>
    </cofactor>
</comment>
<dbReference type="InterPro" id="IPR016167">
    <property type="entry name" value="FAD-bd_PCMH_sub1"/>
</dbReference>
<dbReference type="PANTHER" id="PTHR11748:SF111">
    <property type="entry name" value="D-LACTATE DEHYDROGENASE, MITOCHONDRIAL-RELATED"/>
    <property type="match status" value="1"/>
</dbReference>
<dbReference type="SUPFAM" id="SSF46548">
    <property type="entry name" value="alpha-helical ferredoxin"/>
    <property type="match status" value="1"/>
</dbReference>
<evidence type="ECO:0000256" key="3">
    <source>
        <dbReference type="ARBA" id="ARBA00022630"/>
    </source>
</evidence>
<keyword evidence="7" id="KW-0560">Oxidoreductase</keyword>
<dbReference type="Gene3D" id="3.30.70.2740">
    <property type="match status" value="1"/>
</dbReference>
<dbReference type="InterPro" id="IPR017900">
    <property type="entry name" value="4Fe4S_Fe_S_CS"/>
</dbReference>
<name>A0A4R5M2Y9_9BURK</name>
<dbReference type="InterPro" id="IPR016166">
    <property type="entry name" value="FAD-bd_PCMH"/>
</dbReference>
<evidence type="ECO:0000256" key="4">
    <source>
        <dbReference type="ARBA" id="ARBA00022723"/>
    </source>
</evidence>
<evidence type="ECO:0000256" key="11">
    <source>
        <dbReference type="SAM" id="MobiDB-lite"/>
    </source>
</evidence>
<evidence type="ECO:0000256" key="10">
    <source>
        <dbReference type="ARBA" id="ARBA00038897"/>
    </source>
</evidence>
<keyword evidence="15" id="KW-1185">Reference proteome</keyword>
<keyword evidence="5" id="KW-0274">FAD</keyword>
<dbReference type="PROSITE" id="PS51379">
    <property type="entry name" value="4FE4S_FER_2"/>
    <property type="match status" value="1"/>
</dbReference>
<evidence type="ECO:0000256" key="5">
    <source>
        <dbReference type="ARBA" id="ARBA00022827"/>
    </source>
</evidence>
<keyword evidence="9" id="KW-0411">Iron-sulfur</keyword>
<protein>
    <recommendedName>
        <fullName evidence="10">D-lactate dehydrogenase (cytochrome)</fullName>
        <ecNumber evidence="10">1.1.2.4</ecNumber>
    </recommendedName>
</protein>
<organism evidence="14 15">
    <name type="scientific">Paraburkholderia silviterrae</name>
    <dbReference type="NCBI Taxonomy" id="2528715"/>
    <lineage>
        <taxon>Bacteria</taxon>
        <taxon>Pseudomonadati</taxon>
        <taxon>Pseudomonadota</taxon>
        <taxon>Betaproteobacteria</taxon>
        <taxon>Burkholderiales</taxon>
        <taxon>Burkholderiaceae</taxon>
        <taxon>Paraburkholderia</taxon>
    </lineage>
</organism>
<feature type="region of interest" description="Disordered" evidence="11">
    <location>
        <begin position="1"/>
        <end position="20"/>
    </location>
</feature>
<keyword evidence="6" id="KW-0809">Transit peptide</keyword>
<dbReference type="Gene3D" id="3.30.465.10">
    <property type="match status" value="1"/>
</dbReference>
<evidence type="ECO:0000259" key="13">
    <source>
        <dbReference type="PROSITE" id="PS51387"/>
    </source>
</evidence>
<keyword evidence="3" id="KW-0285">Flavoprotein</keyword>
<comment type="caution">
    <text evidence="14">The sequence shown here is derived from an EMBL/GenBank/DDBJ whole genome shotgun (WGS) entry which is preliminary data.</text>
</comment>
<dbReference type="Pfam" id="PF02913">
    <property type="entry name" value="FAD-oxidase_C"/>
    <property type="match status" value="1"/>
</dbReference>
<dbReference type="EMBL" id="SMRP01000018">
    <property type="protein sequence ID" value="TDG19992.1"/>
    <property type="molecule type" value="Genomic_DNA"/>
</dbReference>
<proteinExistence type="inferred from homology"/>
<dbReference type="InterPro" id="IPR006094">
    <property type="entry name" value="Oxid_FAD_bind_N"/>
</dbReference>
<dbReference type="AlphaFoldDB" id="A0A4R5M2Y9"/>
<dbReference type="Proteomes" id="UP000295722">
    <property type="component" value="Unassembled WGS sequence"/>
</dbReference>
<keyword evidence="8" id="KW-0408">Iron</keyword>
<evidence type="ECO:0000256" key="1">
    <source>
        <dbReference type="ARBA" id="ARBA00001974"/>
    </source>
</evidence>
<dbReference type="Pfam" id="PF13183">
    <property type="entry name" value="Fer4_8"/>
    <property type="match status" value="1"/>
</dbReference>
<dbReference type="InterPro" id="IPR004113">
    <property type="entry name" value="FAD-bd_oxidored_4_C"/>
</dbReference>
<evidence type="ECO:0000256" key="2">
    <source>
        <dbReference type="ARBA" id="ARBA00008000"/>
    </source>
</evidence>
<keyword evidence="4" id="KW-0479">Metal-binding</keyword>
<dbReference type="GO" id="GO:0046872">
    <property type="term" value="F:metal ion binding"/>
    <property type="evidence" value="ECO:0007669"/>
    <property type="project" value="UniProtKB-KW"/>
</dbReference>
<dbReference type="InterPro" id="IPR036318">
    <property type="entry name" value="FAD-bd_PCMH-like_sf"/>
</dbReference>
<gene>
    <name evidence="14" type="ORF">EYW47_27920</name>
</gene>
<dbReference type="GO" id="GO:1903457">
    <property type="term" value="P:lactate catabolic process"/>
    <property type="evidence" value="ECO:0007669"/>
    <property type="project" value="TreeGrafter"/>
</dbReference>
<dbReference type="GO" id="GO:0051536">
    <property type="term" value="F:iron-sulfur cluster binding"/>
    <property type="evidence" value="ECO:0007669"/>
    <property type="project" value="UniProtKB-KW"/>
</dbReference>
<dbReference type="InterPro" id="IPR017896">
    <property type="entry name" value="4Fe4S_Fe-S-bd"/>
</dbReference>
<evidence type="ECO:0000259" key="12">
    <source>
        <dbReference type="PROSITE" id="PS51379"/>
    </source>
</evidence>
<dbReference type="GO" id="GO:0004458">
    <property type="term" value="F:D-lactate dehydrogenase (cytochrome) activity"/>
    <property type="evidence" value="ECO:0007669"/>
    <property type="project" value="UniProtKB-EC"/>
</dbReference>
<dbReference type="InterPro" id="IPR016169">
    <property type="entry name" value="FAD-bd_PCMH_sub2"/>
</dbReference>
<dbReference type="PROSITE" id="PS51387">
    <property type="entry name" value="FAD_PCMH"/>
    <property type="match status" value="1"/>
</dbReference>
<reference evidence="14 15" key="1">
    <citation type="submission" date="2019-03" db="EMBL/GenBank/DDBJ databases">
        <title>Paraburkholderia sp. 4M-K11, isolated from subtropical forest soil.</title>
        <authorList>
            <person name="Gao Z.-H."/>
            <person name="Qiu L.-H."/>
        </authorList>
    </citation>
    <scope>NUCLEOTIDE SEQUENCE [LARGE SCALE GENOMIC DNA]</scope>
    <source>
        <strain evidence="14 15">4M-K11</strain>
    </source>
</reference>
<evidence type="ECO:0000256" key="6">
    <source>
        <dbReference type="ARBA" id="ARBA00022946"/>
    </source>
</evidence>
<dbReference type="PROSITE" id="PS00198">
    <property type="entry name" value="4FE4S_FER_1"/>
    <property type="match status" value="1"/>
</dbReference>
<dbReference type="InterPro" id="IPR016164">
    <property type="entry name" value="FAD-linked_Oxase-like_C"/>
</dbReference>
<sequence>MKKLFSVDPTRIGRPEGAATSDAVPEALLNGTPAALKTALENLLGPGRVLHRVVDLVRYASDASPYRLIPQVVVEAHDADDIAKLLKFCGETGRHATFRAAGTSLNGQAQSDEILIDVRKHFAGIVAIDKGGMRLKARAGTLLAHANVHLSCFGRKLGPDPASANVCTLGGVVSNNSGGMRCRVSQDAYHTVSAMRFVMPSGTQIDTASADAERQFAQREPELAAGLMQLKAEITADRAFVERIRKKYSIRNTHGLRLDAFLDGDTPLEIFRRLLIGSEGTLGFIADVTFETVPSTPITSVAWLAFRSIDAAIEQVPALVALGAQAVELMVAPALRAAAEAFPGTPEYWRTLAPEAAALLVELGTQDAATLERMEAQVVELCATADVITPPSFTSREEAIELAWFVREGLLGLVGKQRPPGSMLIVEDVCFPPGQLASAARDLQALLRRHGFIPGVAGHAAHGNLHFTLTARLDEEAGRAQYAQFMDELVDLVVNRYDGSLKAEHGTGLNMAPFLEQEWGERATRMMWRVKQLADPRGVLAPNVILTRDKQIHLKGLKTQPGIESTANASLCIECGFCESVCPSRNVTMTPRQRIVVRREMARQPEGSALLRQLQEQYQYDAIQTCAGDGTCALPCPIEINTGELMREFRHATQTATSESAARFVAQRWEGVERASKLALRGARYMGKALGWNAVRGVAGTARLIASSDVVPTVPGPMPKPARALPLIRREQADAVYFTACVNRMFGRDPDAPNDALSIQEALIAVSKRAGKHLWIPADIAGTCCASPFGSKGFASARQLMVETVFERLWKWSDAGRLPIVVDAASCTHGLLSGLHEVLSPDMQAQYAQLTIIDSIEWCANLLPELEVHAPLGKIVIHPTCAMSHLKLTKTLKRVAGHMAREVDIPVGATCCGTAGDRGLLHPELVVSATRDQKAYLEGVQADAYVCANRTCEMGLRHAIGRPYESFIFSLEAATREPG</sequence>
<dbReference type="Pfam" id="PF01565">
    <property type="entry name" value="FAD_binding_4"/>
    <property type="match status" value="1"/>
</dbReference>
<evidence type="ECO:0000313" key="14">
    <source>
        <dbReference type="EMBL" id="TDG19992.1"/>
    </source>
</evidence>
<evidence type="ECO:0000313" key="15">
    <source>
        <dbReference type="Proteomes" id="UP000295722"/>
    </source>
</evidence>
<comment type="similarity">
    <text evidence="2">Belongs to the FAD-binding oxidoreductase/transferase type 4 family.</text>
</comment>
<dbReference type="GO" id="GO:0008720">
    <property type="term" value="F:D-lactate dehydrogenase (NAD+) activity"/>
    <property type="evidence" value="ECO:0007669"/>
    <property type="project" value="TreeGrafter"/>
</dbReference>